<gene>
    <name evidence="3" type="ORF">ACFO0A_03300</name>
</gene>
<accession>A0ABV8RMB0</accession>
<feature type="domain" description="DUF4136" evidence="2">
    <location>
        <begin position="42"/>
        <end position="220"/>
    </location>
</feature>
<dbReference type="Pfam" id="PF13590">
    <property type="entry name" value="DUF4136"/>
    <property type="match status" value="1"/>
</dbReference>
<evidence type="ECO:0000313" key="3">
    <source>
        <dbReference type="EMBL" id="MFC4294082.1"/>
    </source>
</evidence>
<dbReference type="Proteomes" id="UP001595828">
    <property type="component" value="Unassembled WGS sequence"/>
</dbReference>
<feature type="signal peptide" evidence="1">
    <location>
        <begin position="1"/>
        <end position="33"/>
    </location>
</feature>
<organism evidence="3 4">
    <name type="scientific">Novosphingobium tardum</name>
    <dbReference type="NCBI Taxonomy" id="1538021"/>
    <lineage>
        <taxon>Bacteria</taxon>
        <taxon>Pseudomonadati</taxon>
        <taxon>Pseudomonadota</taxon>
        <taxon>Alphaproteobacteria</taxon>
        <taxon>Sphingomonadales</taxon>
        <taxon>Sphingomonadaceae</taxon>
        <taxon>Novosphingobium</taxon>
    </lineage>
</organism>
<evidence type="ECO:0000313" key="4">
    <source>
        <dbReference type="Proteomes" id="UP001595828"/>
    </source>
</evidence>
<evidence type="ECO:0000256" key="1">
    <source>
        <dbReference type="SAM" id="SignalP"/>
    </source>
</evidence>
<keyword evidence="1" id="KW-0732">Signal</keyword>
<protein>
    <submittedName>
        <fullName evidence="3">DUF4136 domain-containing protein</fullName>
    </submittedName>
</protein>
<dbReference type="InterPro" id="IPR025411">
    <property type="entry name" value="DUF4136"/>
</dbReference>
<feature type="chain" id="PRO_5046595440" evidence="1">
    <location>
        <begin position="34"/>
        <end position="241"/>
    </location>
</feature>
<dbReference type="EMBL" id="JBHSDR010000003">
    <property type="protein sequence ID" value="MFC4294082.1"/>
    <property type="molecule type" value="Genomic_DNA"/>
</dbReference>
<reference evidence="4" key="1">
    <citation type="journal article" date="2019" name="Int. J. Syst. Evol. Microbiol.">
        <title>The Global Catalogue of Microorganisms (GCM) 10K type strain sequencing project: providing services to taxonomists for standard genome sequencing and annotation.</title>
        <authorList>
            <consortium name="The Broad Institute Genomics Platform"/>
            <consortium name="The Broad Institute Genome Sequencing Center for Infectious Disease"/>
            <person name="Wu L."/>
            <person name="Ma J."/>
        </authorList>
    </citation>
    <scope>NUCLEOTIDE SEQUENCE [LARGE SCALE GENOMIC DNA]</scope>
    <source>
        <strain evidence="4">CGMCC 1.12989</strain>
    </source>
</reference>
<dbReference type="RefSeq" id="WP_379537551.1">
    <property type="nucleotide sequence ID" value="NZ_JBHSDR010000003.1"/>
</dbReference>
<name>A0ABV8RMB0_9SPHN</name>
<proteinExistence type="predicted"/>
<sequence>MENRRTPLARRLGFIAAPLLLAGLAACATPFNANVKRFSSAMPTPAGQSYAVVAEDPRDAGGIEFSQYADLVAAQMSRLGYVRTDPSHAAMIVRLDYGVDKGRDRVRQTGFRDPFWSPWYGSRFGYGSSFGGYWGHSGFYAPYYRRGAWGYGWQDPFFYGSGYDDIDVVTVYTSELDVKIDNKADGRRLFEGKAQAASRSNRLAYLVPNLVEAMFTDFPGRSGETVRISVAPEKTTVRRVD</sequence>
<keyword evidence="4" id="KW-1185">Reference proteome</keyword>
<evidence type="ECO:0000259" key="2">
    <source>
        <dbReference type="Pfam" id="PF13590"/>
    </source>
</evidence>
<comment type="caution">
    <text evidence="3">The sequence shown here is derived from an EMBL/GenBank/DDBJ whole genome shotgun (WGS) entry which is preliminary data.</text>
</comment>
<dbReference type="PROSITE" id="PS51257">
    <property type="entry name" value="PROKAR_LIPOPROTEIN"/>
    <property type="match status" value="1"/>
</dbReference>